<feature type="region of interest" description="Disordered" evidence="1">
    <location>
        <begin position="116"/>
        <end position="146"/>
    </location>
</feature>
<name>A0ABT7H8G6_9GAMM</name>
<sequence length="146" mass="16675">MPWILATFVFSAIFNASAHAEVYTWIDSRGIAHFSDYPPGKIPHQEIDIQPTSTVPMSENLRQGKRVSGIRDDVRGLLSTSDRPVRNSGAAAKSRAKLQKICDNYRRKLDRIQSKLRSGYSNDKGNTLRHQRRKISQQHSRECILR</sequence>
<feature type="domain" description="DUF4124" evidence="3">
    <location>
        <begin position="12"/>
        <end position="56"/>
    </location>
</feature>
<feature type="compositionally biased region" description="Polar residues" evidence="1">
    <location>
        <begin position="116"/>
        <end position="125"/>
    </location>
</feature>
<organism evidence="4 5">
    <name type="scientific">Marinobacter albus</name>
    <dbReference type="NCBI Taxonomy" id="3030833"/>
    <lineage>
        <taxon>Bacteria</taxon>
        <taxon>Pseudomonadati</taxon>
        <taxon>Pseudomonadota</taxon>
        <taxon>Gammaproteobacteria</taxon>
        <taxon>Pseudomonadales</taxon>
        <taxon>Marinobacteraceae</taxon>
        <taxon>Marinobacter</taxon>
    </lineage>
</organism>
<feature type="signal peptide" evidence="2">
    <location>
        <begin position="1"/>
        <end position="20"/>
    </location>
</feature>
<dbReference type="Proteomes" id="UP001223547">
    <property type="component" value="Unassembled WGS sequence"/>
</dbReference>
<dbReference type="RefSeq" id="WP_219866833.1">
    <property type="nucleotide sequence ID" value="NZ_JASSQD010000001.1"/>
</dbReference>
<protein>
    <submittedName>
        <fullName evidence="4">DUF4124 domain-containing protein</fullName>
    </submittedName>
</protein>
<comment type="caution">
    <text evidence="4">The sequence shown here is derived from an EMBL/GenBank/DDBJ whole genome shotgun (WGS) entry which is preliminary data.</text>
</comment>
<dbReference type="EMBL" id="JASSQD010000001">
    <property type="protein sequence ID" value="MDK9556651.1"/>
    <property type="molecule type" value="Genomic_DNA"/>
</dbReference>
<reference evidence="4 5" key="1">
    <citation type="submission" date="2023-05" db="EMBL/GenBank/DDBJ databases">
        <title>Marinobacter albus sp. nov., a marine bacterium isolated from sand in a coastal intertidal zone of huludao.</title>
        <authorList>
            <person name="Deng T."/>
        </authorList>
    </citation>
    <scope>NUCLEOTIDE SEQUENCE [LARGE SCALE GENOMIC DNA]</scope>
    <source>
        <strain evidence="4 5">M216</strain>
    </source>
</reference>
<accession>A0ABT7H8G6</accession>
<feature type="compositionally biased region" description="Basic residues" evidence="1">
    <location>
        <begin position="127"/>
        <end position="136"/>
    </location>
</feature>
<evidence type="ECO:0000256" key="1">
    <source>
        <dbReference type="SAM" id="MobiDB-lite"/>
    </source>
</evidence>
<evidence type="ECO:0000313" key="4">
    <source>
        <dbReference type="EMBL" id="MDK9556651.1"/>
    </source>
</evidence>
<gene>
    <name evidence="4" type="ORF">QQF73_03365</name>
</gene>
<feature type="chain" id="PRO_5047452894" evidence="2">
    <location>
        <begin position="21"/>
        <end position="146"/>
    </location>
</feature>
<dbReference type="InterPro" id="IPR025392">
    <property type="entry name" value="DUF4124"/>
</dbReference>
<dbReference type="Pfam" id="PF13511">
    <property type="entry name" value="DUF4124"/>
    <property type="match status" value="1"/>
</dbReference>
<evidence type="ECO:0000259" key="3">
    <source>
        <dbReference type="Pfam" id="PF13511"/>
    </source>
</evidence>
<keyword evidence="5" id="KW-1185">Reference proteome</keyword>
<evidence type="ECO:0000313" key="5">
    <source>
        <dbReference type="Proteomes" id="UP001223547"/>
    </source>
</evidence>
<evidence type="ECO:0000256" key="2">
    <source>
        <dbReference type="SAM" id="SignalP"/>
    </source>
</evidence>
<proteinExistence type="predicted"/>
<keyword evidence="2" id="KW-0732">Signal</keyword>